<feature type="region of interest" description="Disordered" evidence="1">
    <location>
        <begin position="1"/>
        <end position="72"/>
    </location>
</feature>
<gene>
    <name evidence="2" type="ORF">EOD42_23250</name>
</gene>
<proteinExistence type="predicted"/>
<name>A0A437LZ72_9PROT</name>
<evidence type="ECO:0000313" key="2">
    <source>
        <dbReference type="EMBL" id="RVT90721.1"/>
    </source>
</evidence>
<sequence length="312" mass="34586">MSSGDDAAVLNEEAADGAVVPPEQSDAAAEAQHQTTDEEAQAEDETTEEPEAPELVEFNFGGNKLTIPKGDLPDEVVAKVNDYTSSLQTEFQRGQEAAKRLEQDLGERVRATEELAKLRGEGLDLYAQVRQLDTELKELGKVSPEQLAQLWQTNPDLARQISDTVTAKREQFSAANQRLQQHLTAEKQQQEAFTAKEMDRLHQEGRERVSKLIPGFNEAVEKEIMDYAQKSFGLTAKQAQEWPLNPIAAQAMHKAMLYDRLMERAAKAAKPAPAPAAPVKPLRARSGEPKSDDQLSDEEYFRRHVSKPGGRG</sequence>
<evidence type="ECO:0000313" key="3">
    <source>
        <dbReference type="Proteomes" id="UP000282957"/>
    </source>
</evidence>
<organism evidence="2 3">
    <name type="scientific">Rhodovarius crocodyli</name>
    <dbReference type="NCBI Taxonomy" id="1979269"/>
    <lineage>
        <taxon>Bacteria</taxon>
        <taxon>Pseudomonadati</taxon>
        <taxon>Pseudomonadota</taxon>
        <taxon>Alphaproteobacteria</taxon>
        <taxon>Acetobacterales</taxon>
        <taxon>Roseomonadaceae</taxon>
        <taxon>Rhodovarius</taxon>
    </lineage>
</organism>
<evidence type="ECO:0000256" key="1">
    <source>
        <dbReference type="SAM" id="MobiDB-lite"/>
    </source>
</evidence>
<protein>
    <submittedName>
        <fullName evidence="2">Uncharacterized protein</fullName>
    </submittedName>
</protein>
<dbReference type="Proteomes" id="UP000282957">
    <property type="component" value="Unassembled WGS sequence"/>
</dbReference>
<reference evidence="2 3" key="1">
    <citation type="submission" date="2019-01" db="EMBL/GenBank/DDBJ databases">
        <authorList>
            <person name="Chen W.-M."/>
        </authorList>
    </citation>
    <scope>NUCLEOTIDE SEQUENCE [LARGE SCALE GENOMIC DNA]</scope>
    <source>
        <strain evidence="2 3">CCP-6</strain>
    </source>
</reference>
<dbReference type="RefSeq" id="WP_127789988.1">
    <property type="nucleotide sequence ID" value="NZ_SACL01000012.1"/>
</dbReference>
<dbReference type="EMBL" id="SACL01000012">
    <property type="protein sequence ID" value="RVT90721.1"/>
    <property type="molecule type" value="Genomic_DNA"/>
</dbReference>
<feature type="compositionally biased region" description="Acidic residues" evidence="1">
    <location>
        <begin position="37"/>
        <end position="54"/>
    </location>
</feature>
<dbReference type="AlphaFoldDB" id="A0A437LZ72"/>
<feature type="region of interest" description="Disordered" evidence="1">
    <location>
        <begin position="266"/>
        <end position="312"/>
    </location>
</feature>
<comment type="caution">
    <text evidence="2">The sequence shown here is derived from an EMBL/GenBank/DDBJ whole genome shotgun (WGS) entry which is preliminary data.</text>
</comment>
<keyword evidence="3" id="KW-1185">Reference proteome</keyword>
<accession>A0A437LZ72</accession>